<proteinExistence type="predicted"/>
<accession>S8B7I0</accession>
<reference evidence="2 3" key="1">
    <citation type="journal article" date="2013" name="PLoS ONE">
        <title>Genomic and secretomic analyses reveal unique features of the lignocellulolytic enzyme system of Penicillium decumbens.</title>
        <authorList>
            <person name="Liu G."/>
            <person name="Zhang L."/>
            <person name="Wei X."/>
            <person name="Zou G."/>
            <person name="Qin Y."/>
            <person name="Ma L."/>
            <person name="Li J."/>
            <person name="Zheng H."/>
            <person name="Wang S."/>
            <person name="Wang C."/>
            <person name="Xun L."/>
            <person name="Zhao G.-P."/>
            <person name="Zhou Z."/>
            <person name="Qu Y."/>
        </authorList>
    </citation>
    <scope>NUCLEOTIDE SEQUENCE [LARGE SCALE GENOMIC DNA]</scope>
    <source>
        <strain evidence="3">114-2 / CGMCC 5302</strain>
    </source>
</reference>
<gene>
    <name evidence="2" type="ORF">PDE_05634</name>
</gene>
<name>S8B7I0_PENO1</name>
<feature type="transmembrane region" description="Helical" evidence="1">
    <location>
        <begin position="26"/>
        <end position="50"/>
    </location>
</feature>
<evidence type="ECO:0000313" key="3">
    <source>
        <dbReference type="Proteomes" id="UP000019376"/>
    </source>
</evidence>
<evidence type="ECO:0008006" key="4">
    <source>
        <dbReference type="Google" id="ProtNLM"/>
    </source>
</evidence>
<keyword evidence="1" id="KW-0472">Membrane</keyword>
<dbReference type="HOGENOM" id="CLU_1896937_0_0_1"/>
<protein>
    <recommendedName>
        <fullName evidence="4">Transmembrane protein</fullName>
    </recommendedName>
</protein>
<dbReference type="AlphaFoldDB" id="S8B7I0"/>
<dbReference type="Proteomes" id="UP000019376">
    <property type="component" value="Unassembled WGS sequence"/>
</dbReference>
<organism evidence="2 3">
    <name type="scientific">Penicillium oxalicum (strain 114-2 / CGMCC 5302)</name>
    <name type="common">Penicillium decumbens</name>
    <dbReference type="NCBI Taxonomy" id="933388"/>
    <lineage>
        <taxon>Eukaryota</taxon>
        <taxon>Fungi</taxon>
        <taxon>Dikarya</taxon>
        <taxon>Ascomycota</taxon>
        <taxon>Pezizomycotina</taxon>
        <taxon>Eurotiomycetes</taxon>
        <taxon>Eurotiomycetidae</taxon>
        <taxon>Eurotiales</taxon>
        <taxon>Aspergillaceae</taxon>
        <taxon>Penicillium</taxon>
    </lineage>
</organism>
<evidence type="ECO:0000313" key="2">
    <source>
        <dbReference type="EMBL" id="EPS30682.1"/>
    </source>
</evidence>
<keyword evidence="3" id="KW-1185">Reference proteome</keyword>
<dbReference type="EMBL" id="KB644412">
    <property type="protein sequence ID" value="EPS30682.1"/>
    <property type="molecule type" value="Genomic_DNA"/>
</dbReference>
<dbReference type="OrthoDB" id="10450695at2759"/>
<keyword evidence="1" id="KW-1133">Transmembrane helix</keyword>
<sequence>MSSQYSSSSILANPSSQGVCSTQLAIPIYATIWILFWLLGMSLEFAVFVGKCLVQGESPSQGRLDVTLDMPVFALFCIALWLTVKLLAWSIVFLCSLLLMASEASDADEENARAARQRREQVLRRRAMRKTYQY</sequence>
<evidence type="ECO:0000256" key="1">
    <source>
        <dbReference type="SAM" id="Phobius"/>
    </source>
</evidence>
<keyword evidence="1" id="KW-0812">Transmembrane</keyword>
<feature type="transmembrane region" description="Helical" evidence="1">
    <location>
        <begin position="70"/>
        <end position="99"/>
    </location>
</feature>